<gene>
    <name evidence="2" type="ORF">KDW03_08495</name>
</gene>
<evidence type="ECO:0000313" key="3">
    <source>
        <dbReference type="Proteomes" id="UP001056539"/>
    </source>
</evidence>
<dbReference type="RefSeq" id="WP_271434655.1">
    <property type="nucleotide sequence ID" value="NZ_CP073355.1"/>
</dbReference>
<organism evidence="2 3">
    <name type="scientific">Thermospira aquatica</name>
    <dbReference type="NCBI Taxonomy" id="2828656"/>
    <lineage>
        <taxon>Bacteria</taxon>
        <taxon>Pseudomonadati</taxon>
        <taxon>Spirochaetota</taxon>
        <taxon>Spirochaetia</taxon>
        <taxon>Brevinematales</taxon>
        <taxon>Thermospiraceae</taxon>
        <taxon>Thermospira</taxon>
    </lineage>
</organism>
<dbReference type="InterPro" id="IPR036063">
    <property type="entry name" value="Smr_dom_sf"/>
</dbReference>
<proteinExistence type="predicted"/>
<dbReference type="SUPFAM" id="SSF160443">
    <property type="entry name" value="SMR domain-like"/>
    <property type="match status" value="1"/>
</dbReference>
<name>A0AAX3BB36_9SPIR</name>
<keyword evidence="3" id="KW-1185">Reference proteome</keyword>
<evidence type="ECO:0000259" key="1">
    <source>
        <dbReference type="PROSITE" id="PS50828"/>
    </source>
</evidence>
<sequence>MDDRKVAEDIFLKAIEDIRFVPPKEKKAEPLFSEKVFTVDFHGLSLQKALQRLDDILEMKRTKKIKAVTIIVGKGEHSPTVFPVVGRAVEAVLIERGITYRYEKGVIYL</sequence>
<dbReference type="InterPro" id="IPR053020">
    <property type="entry name" value="Smr_domain_protein"/>
</dbReference>
<dbReference type="EMBL" id="CP073355">
    <property type="protein sequence ID" value="URA09523.1"/>
    <property type="molecule type" value="Genomic_DNA"/>
</dbReference>
<dbReference type="Gene3D" id="3.30.1370.110">
    <property type="match status" value="1"/>
</dbReference>
<dbReference type="KEGG" id="taqu:KDW03_08495"/>
<feature type="domain" description="Smr" evidence="1">
    <location>
        <begin position="39"/>
        <end position="109"/>
    </location>
</feature>
<dbReference type="Proteomes" id="UP001056539">
    <property type="component" value="Chromosome"/>
</dbReference>
<dbReference type="AlphaFoldDB" id="A0AAX3BB36"/>
<dbReference type="PROSITE" id="PS50828">
    <property type="entry name" value="SMR"/>
    <property type="match status" value="1"/>
</dbReference>
<reference evidence="2" key="1">
    <citation type="submission" date="2021-04" db="EMBL/GenBank/DDBJ databases">
        <authorList>
            <person name="Postec A."/>
        </authorList>
    </citation>
    <scope>NUCLEOTIDE SEQUENCE</scope>
    <source>
        <strain evidence="2">F1F22</strain>
    </source>
</reference>
<protein>
    <submittedName>
        <fullName evidence="2">Smr/MutS family protein</fullName>
    </submittedName>
</protein>
<dbReference type="PANTHER" id="PTHR47417">
    <property type="entry name" value="SMR DOMAIN-CONTAINING PROTEIN YPL199C"/>
    <property type="match status" value="1"/>
</dbReference>
<dbReference type="PANTHER" id="PTHR47417:SF1">
    <property type="entry name" value="SMR DOMAIN-CONTAINING PROTEIN YPL199C"/>
    <property type="match status" value="1"/>
</dbReference>
<dbReference type="Pfam" id="PF01713">
    <property type="entry name" value="Smr"/>
    <property type="match status" value="1"/>
</dbReference>
<accession>A0AAX3BB36</accession>
<reference evidence="2" key="2">
    <citation type="submission" date="2022-06" db="EMBL/GenBank/DDBJ databases">
        <title>Thermospira aquatica gen. nov., sp. nov.</title>
        <authorList>
            <person name="Ben Ali Gam Z."/>
            <person name="Labat M."/>
        </authorList>
    </citation>
    <scope>NUCLEOTIDE SEQUENCE</scope>
    <source>
        <strain evidence="2">F1F22</strain>
    </source>
</reference>
<evidence type="ECO:0000313" key="2">
    <source>
        <dbReference type="EMBL" id="URA09523.1"/>
    </source>
</evidence>
<dbReference type="InterPro" id="IPR002625">
    <property type="entry name" value="Smr_dom"/>
</dbReference>